<proteinExistence type="predicted"/>
<keyword evidence="2" id="KW-1185">Reference proteome</keyword>
<comment type="caution">
    <text evidence="1">The sequence shown here is derived from an EMBL/GenBank/DDBJ whole genome shotgun (WGS) entry which is preliminary data.</text>
</comment>
<name>A0A9Q3GZ12_9BASI</name>
<gene>
    <name evidence="1" type="ORF">O181_024497</name>
</gene>
<accession>A0A9Q3GZ12</accession>
<dbReference type="Proteomes" id="UP000765509">
    <property type="component" value="Unassembled WGS sequence"/>
</dbReference>
<dbReference type="OrthoDB" id="6757680at2759"/>
<sequence length="149" mass="17527">MKTINRHMLRWQIATQEYRGNMTIVYKEVKIHINADGLRGWPLDNVKGNPPYYPEVAFKIPIHFIEIHRNKNSRFSKWEPRSWTPDTNQSEPEEKEAPILVIGFSELNEKSPIQLLKLIPNKNSVAYCYNSFNKSMGDQLEKPWLSDLK</sequence>
<dbReference type="EMBL" id="AVOT02007850">
    <property type="protein sequence ID" value="MBW0484782.1"/>
    <property type="molecule type" value="Genomic_DNA"/>
</dbReference>
<organism evidence="1 2">
    <name type="scientific">Austropuccinia psidii MF-1</name>
    <dbReference type="NCBI Taxonomy" id="1389203"/>
    <lineage>
        <taxon>Eukaryota</taxon>
        <taxon>Fungi</taxon>
        <taxon>Dikarya</taxon>
        <taxon>Basidiomycota</taxon>
        <taxon>Pucciniomycotina</taxon>
        <taxon>Pucciniomycetes</taxon>
        <taxon>Pucciniales</taxon>
        <taxon>Sphaerophragmiaceae</taxon>
        <taxon>Austropuccinia</taxon>
    </lineage>
</organism>
<evidence type="ECO:0000313" key="2">
    <source>
        <dbReference type="Proteomes" id="UP000765509"/>
    </source>
</evidence>
<evidence type="ECO:0000313" key="1">
    <source>
        <dbReference type="EMBL" id="MBW0484782.1"/>
    </source>
</evidence>
<dbReference type="AlphaFoldDB" id="A0A9Q3GZ12"/>
<protein>
    <submittedName>
        <fullName evidence="1">Uncharacterized protein</fullName>
    </submittedName>
</protein>
<reference evidence="1" key="1">
    <citation type="submission" date="2021-03" db="EMBL/GenBank/DDBJ databases">
        <title>Draft genome sequence of rust myrtle Austropuccinia psidii MF-1, a brazilian biotype.</title>
        <authorList>
            <person name="Quecine M.C."/>
            <person name="Pachon D.M.R."/>
            <person name="Bonatelli M.L."/>
            <person name="Correr F.H."/>
            <person name="Franceschini L.M."/>
            <person name="Leite T.F."/>
            <person name="Margarido G.R.A."/>
            <person name="Almeida C.A."/>
            <person name="Ferrarezi J.A."/>
            <person name="Labate C.A."/>
        </authorList>
    </citation>
    <scope>NUCLEOTIDE SEQUENCE</scope>
    <source>
        <strain evidence="1">MF-1</strain>
    </source>
</reference>